<dbReference type="FunFam" id="1.10.287.180:FF:000001">
    <property type="entry name" value="Transcription elongation factor GreA"/>
    <property type="match status" value="1"/>
</dbReference>
<dbReference type="GO" id="GO:0003746">
    <property type="term" value="F:translation elongation factor activity"/>
    <property type="evidence" value="ECO:0007669"/>
    <property type="project" value="UniProtKB-KW"/>
</dbReference>
<dbReference type="AlphaFoldDB" id="A0A1I0F021"/>
<evidence type="ECO:0000256" key="10">
    <source>
        <dbReference type="RuleBase" id="RU000556"/>
    </source>
</evidence>
<dbReference type="InterPro" id="IPR022691">
    <property type="entry name" value="Tscrpt_elong_fac_GreA/B_N"/>
</dbReference>
<evidence type="ECO:0000256" key="7">
    <source>
        <dbReference type="ARBA" id="ARBA00024916"/>
    </source>
</evidence>
<keyword evidence="13" id="KW-0251">Elongation factor</keyword>
<dbReference type="OrthoDB" id="9808774at2"/>
<evidence type="ECO:0000313" key="16">
    <source>
        <dbReference type="Proteomes" id="UP000214760"/>
    </source>
</evidence>
<dbReference type="EMBL" id="FOZC01000007">
    <property type="protein sequence ID" value="SFR77803.1"/>
    <property type="molecule type" value="Genomic_DNA"/>
</dbReference>
<dbReference type="STRING" id="1526.SAMN02910262_01495"/>
<keyword evidence="4" id="KW-0175">Coiled coil</keyword>
<dbReference type="SUPFAM" id="SSF54534">
    <property type="entry name" value="FKBP-like"/>
    <property type="match status" value="1"/>
</dbReference>
<evidence type="ECO:0000256" key="3">
    <source>
        <dbReference type="ARBA" id="ARBA00023015"/>
    </source>
</evidence>
<evidence type="ECO:0000313" key="14">
    <source>
        <dbReference type="EMBL" id="SFR77803.1"/>
    </source>
</evidence>
<dbReference type="InterPro" id="IPR001437">
    <property type="entry name" value="Tscrpt_elong_fac_GreA/B_C"/>
</dbReference>
<organism evidence="13 15">
    <name type="scientific">[Clostridium] aminophilum</name>
    <dbReference type="NCBI Taxonomy" id="1526"/>
    <lineage>
        <taxon>Bacteria</taxon>
        <taxon>Bacillati</taxon>
        <taxon>Bacillota</taxon>
        <taxon>Clostridia</taxon>
        <taxon>Lachnospirales</taxon>
        <taxon>Lachnospiraceae</taxon>
    </lineage>
</organism>
<reference evidence="15 16" key="1">
    <citation type="submission" date="2016-10" db="EMBL/GenBank/DDBJ databases">
        <authorList>
            <person name="de Groot N.N."/>
        </authorList>
    </citation>
    <scope>NUCLEOTIDE SEQUENCE [LARGE SCALE GENOMIC DNA]</scope>
    <source>
        <strain evidence="14 16">F</strain>
        <strain evidence="13 15">KH1P1</strain>
    </source>
</reference>
<evidence type="ECO:0000313" key="15">
    <source>
        <dbReference type="Proteomes" id="UP000199820"/>
    </source>
</evidence>
<dbReference type="eggNOG" id="COG0782">
    <property type="taxonomic scope" value="Bacteria"/>
</dbReference>
<dbReference type="InterPro" id="IPR028624">
    <property type="entry name" value="Tscrpt_elong_fac_GreA/B"/>
</dbReference>
<evidence type="ECO:0000256" key="4">
    <source>
        <dbReference type="ARBA" id="ARBA00023054"/>
    </source>
</evidence>
<dbReference type="InterPro" id="IPR023459">
    <property type="entry name" value="Tscrpt_elong_fac_GreA/B_fam"/>
</dbReference>
<keyword evidence="15" id="KW-1185">Reference proteome</keyword>
<proteinExistence type="inferred from homology"/>
<dbReference type="RefSeq" id="WP_031472557.1">
    <property type="nucleotide sequence ID" value="NZ_FOIL01000022.1"/>
</dbReference>
<dbReference type="GO" id="GO:0032784">
    <property type="term" value="P:regulation of DNA-templated transcription elongation"/>
    <property type="evidence" value="ECO:0007669"/>
    <property type="project" value="UniProtKB-UniRule"/>
</dbReference>
<evidence type="ECO:0000256" key="2">
    <source>
        <dbReference type="ARBA" id="ARBA00013729"/>
    </source>
</evidence>
<dbReference type="GO" id="GO:0003677">
    <property type="term" value="F:DNA binding"/>
    <property type="evidence" value="ECO:0007669"/>
    <property type="project" value="UniProtKB-UniRule"/>
</dbReference>
<gene>
    <name evidence="9" type="primary">greA</name>
    <name evidence="14" type="ORF">SAMN02910262_01495</name>
    <name evidence="13" type="ORF">SAMN04487771_102214</name>
</gene>
<dbReference type="InterPro" id="IPR018151">
    <property type="entry name" value="TF_GreA/GreB_CS"/>
</dbReference>
<evidence type="ECO:0000256" key="8">
    <source>
        <dbReference type="ARBA" id="ARBA00030776"/>
    </source>
</evidence>
<sequence>MGEILIQADVDKIEAEIRHRELEVRPQILQEVKEARAQGDLSENFEYHAAKQARGKNEGRIKYLKNVLKFAKVISDESKPDEVGMNDTVTVYNLDEEEDETYRIVTSIRANALKHLVSIGSPIGSALLGHKVGDTVTVHVHSKDNVGREHIYDYDVEITKIEKTGNLPTDEIGTY</sequence>
<protein>
    <recommendedName>
        <fullName evidence="2 9">Transcription elongation factor GreA</fullName>
    </recommendedName>
    <alternativeName>
        <fullName evidence="8 9">Transcript cleavage factor GreA</fullName>
    </alternativeName>
</protein>
<dbReference type="InterPro" id="IPR036805">
    <property type="entry name" value="Tscrpt_elong_fac_GreA/B_N_sf"/>
</dbReference>
<accession>A0A1I0F021</accession>
<keyword evidence="13" id="KW-0648">Protein biosynthesis</keyword>
<dbReference type="Proteomes" id="UP000199820">
    <property type="component" value="Unassembled WGS sequence"/>
</dbReference>
<dbReference type="Gene3D" id="1.10.287.180">
    <property type="entry name" value="Transcription elongation factor, GreA/GreB, N-terminal domain"/>
    <property type="match status" value="1"/>
</dbReference>
<evidence type="ECO:0000313" key="13">
    <source>
        <dbReference type="EMBL" id="SET50972.1"/>
    </source>
</evidence>
<dbReference type="SUPFAM" id="SSF46557">
    <property type="entry name" value="GreA transcript cleavage protein, N-terminal domain"/>
    <property type="match status" value="1"/>
</dbReference>
<keyword evidence="3 9" id="KW-0805">Transcription regulation</keyword>
<evidence type="ECO:0000256" key="6">
    <source>
        <dbReference type="ARBA" id="ARBA00023163"/>
    </source>
</evidence>
<keyword evidence="5 9" id="KW-0238">DNA-binding</keyword>
<dbReference type="Pfam" id="PF01272">
    <property type="entry name" value="GreA_GreB"/>
    <property type="match status" value="1"/>
</dbReference>
<dbReference type="Gene3D" id="3.10.50.30">
    <property type="entry name" value="Transcription elongation factor, GreA/GreB, C-terminal domain"/>
    <property type="match status" value="1"/>
</dbReference>
<dbReference type="GO" id="GO:0070063">
    <property type="term" value="F:RNA polymerase binding"/>
    <property type="evidence" value="ECO:0007669"/>
    <property type="project" value="InterPro"/>
</dbReference>
<evidence type="ECO:0000256" key="1">
    <source>
        <dbReference type="ARBA" id="ARBA00008213"/>
    </source>
</evidence>
<comment type="similarity">
    <text evidence="1 9 10">Belongs to the GreA/GreB family.</text>
</comment>
<dbReference type="InterPro" id="IPR006359">
    <property type="entry name" value="Tscrpt_elong_fac_GreA"/>
</dbReference>
<feature type="domain" description="Transcription elongation factor GreA/GreB N-terminal" evidence="12">
    <location>
        <begin position="7"/>
        <end position="73"/>
    </location>
</feature>
<feature type="domain" description="Transcription elongation factor GreA/GreB C-terminal" evidence="11">
    <location>
        <begin position="80"/>
        <end position="143"/>
    </location>
</feature>
<comment type="function">
    <text evidence="7 9 10">Necessary for efficient RNA polymerase transcription elongation past template-encoded arresting sites. The arresting sites in DNA have the property of trapping a certain fraction of elongating RNA polymerases that pass through, resulting in locked ternary complexes. Cleavage of the nascent transcript by cleavage factors such as GreA or GreB allows the resumption of elongation from the new 3'terminus. GreA releases sequences of 2 to 3 nucleotides.</text>
</comment>
<dbReference type="PANTHER" id="PTHR30437:SF4">
    <property type="entry name" value="TRANSCRIPTION ELONGATION FACTOR GREA"/>
    <property type="match status" value="1"/>
</dbReference>
<dbReference type="PANTHER" id="PTHR30437">
    <property type="entry name" value="TRANSCRIPTION ELONGATION FACTOR GREA"/>
    <property type="match status" value="1"/>
</dbReference>
<evidence type="ECO:0000259" key="11">
    <source>
        <dbReference type="Pfam" id="PF01272"/>
    </source>
</evidence>
<dbReference type="GO" id="GO:0006354">
    <property type="term" value="P:DNA-templated transcription elongation"/>
    <property type="evidence" value="ECO:0007669"/>
    <property type="project" value="TreeGrafter"/>
</dbReference>
<evidence type="ECO:0000259" key="12">
    <source>
        <dbReference type="Pfam" id="PF03449"/>
    </source>
</evidence>
<name>A0A1I0F021_9FIRM</name>
<dbReference type="PROSITE" id="PS00830">
    <property type="entry name" value="GREAB_2"/>
    <property type="match status" value="1"/>
</dbReference>
<dbReference type="InterPro" id="IPR036953">
    <property type="entry name" value="GreA/GreB_C_sf"/>
</dbReference>
<dbReference type="EMBL" id="FOIL01000022">
    <property type="protein sequence ID" value="SET50972.1"/>
    <property type="molecule type" value="Genomic_DNA"/>
</dbReference>
<evidence type="ECO:0000256" key="5">
    <source>
        <dbReference type="ARBA" id="ARBA00023125"/>
    </source>
</evidence>
<dbReference type="HAMAP" id="MF_00105">
    <property type="entry name" value="GreA_GreB"/>
    <property type="match status" value="1"/>
</dbReference>
<dbReference type="Proteomes" id="UP000214760">
    <property type="component" value="Unassembled WGS sequence"/>
</dbReference>
<dbReference type="Pfam" id="PF03449">
    <property type="entry name" value="GreA_GreB_N"/>
    <property type="match status" value="1"/>
</dbReference>
<evidence type="ECO:0000256" key="9">
    <source>
        <dbReference type="HAMAP-Rule" id="MF_00105"/>
    </source>
</evidence>
<dbReference type="NCBIfam" id="TIGR01462">
    <property type="entry name" value="greA"/>
    <property type="match status" value="1"/>
</dbReference>
<keyword evidence="6 9" id="KW-0804">Transcription</keyword>